<dbReference type="Proteomes" id="UP001501425">
    <property type="component" value="Unassembled WGS sequence"/>
</dbReference>
<reference evidence="3 5" key="3">
    <citation type="submission" date="2024-06" db="EMBL/GenBank/DDBJ databases">
        <title>Halorubrum miltondacostae sp. nov., a potential PHA producer isolated from an inland solar saltern in Rio Maior, Portugal.</title>
        <authorList>
            <person name="Albuquerque L."/>
            <person name="Viver T."/>
            <person name="Barroso C."/>
            <person name="Claudino R."/>
            <person name="Galvan M."/>
            <person name="Simoes G."/>
            <person name="Lobo Da Cunha A."/>
            <person name="Egas C."/>
        </authorList>
    </citation>
    <scope>NUCLEOTIDE SEQUENCE [LARGE SCALE GENOMIC DNA]</scope>
    <source>
        <strain evidence="3 5">DSM 18646</strain>
    </source>
</reference>
<dbReference type="AlphaFoldDB" id="A0AAV3STR9"/>
<evidence type="ECO:0000313" key="4">
    <source>
        <dbReference type="Proteomes" id="UP001501425"/>
    </source>
</evidence>
<keyword evidence="5" id="KW-1185">Reference proteome</keyword>
<evidence type="ECO:0000313" key="2">
    <source>
        <dbReference type="EMBL" id="GAA0544988.1"/>
    </source>
</evidence>
<dbReference type="EMBL" id="BAAADQ010000010">
    <property type="protein sequence ID" value="GAA0544988.1"/>
    <property type="molecule type" value="Genomic_DNA"/>
</dbReference>
<gene>
    <name evidence="3" type="ORF">ABNG02_05530</name>
    <name evidence="2" type="ORF">GCM10008994_19940</name>
</gene>
<evidence type="ECO:0000313" key="3">
    <source>
        <dbReference type="EMBL" id="MEZ3166784.1"/>
    </source>
</evidence>
<evidence type="ECO:0000256" key="1">
    <source>
        <dbReference type="SAM" id="Phobius"/>
    </source>
</evidence>
<evidence type="ECO:0000313" key="5">
    <source>
        <dbReference type="Proteomes" id="UP001567571"/>
    </source>
</evidence>
<feature type="transmembrane region" description="Helical" evidence="1">
    <location>
        <begin position="36"/>
        <end position="57"/>
    </location>
</feature>
<dbReference type="RefSeq" id="WP_343778748.1">
    <property type="nucleotide sequence ID" value="NZ_BAAADQ010000010.1"/>
</dbReference>
<proteinExistence type="predicted"/>
<protein>
    <recommendedName>
        <fullName evidence="6">Major facilitator superfamily (MFS) profile domain-containing protein</fullName>
    </recommendedName>
</protein>
<comment type="caution">
    <text evidence="2">The sequence shown here is derived from an EMBL/GenBank/DDBJ whole genome shotgun (WGS) entry which is preliminary data.</text>
</comment>
<reference evidence="2" key="1">
    <citation type="journal article" date="2014" name="Int. J. Syst. Evol. Microbiol.">
        <title>Complete genome sequence of Corynebacterium casei LMG S-19264T (=DSM 44701T), isolated from a smear-ripened cheese.</title>
        <authorList>
            <consortium name="US DOE Joint Genome Institute (JGI-PGF)"/>
            <person name="Walter F."/>
            <person name="Albersmeier A."/>
            <person name="Kalinowski J."/>
            <person name="Ruckert C."/>
        </authorList>
    </citation>
    <scope>NUCLEOTIDE SEQUENCE</scope>
    <source>
        <strain evidence="2">JCM 14265</strain>
    </source>
</reference>
<dbReference type="EMBL" id="JBEDNW010000002">
    <property type="protein sequence ID" value="MEZ3166784.1"/>
    <property type="molecule type" value="Genomic_DNA"/>
</dbReference>
<feature type="transmembrane region" description="Helical" evidence="1">
    <location>
        <begin position="12"/>
        <end position="30"/>
    </location>
</feature>
<dbReference type="Proteomes" id="UP001567571">
    <property type="component" value="Unassembled WGS sequence"/>
</dbReference>
<organism evidence="2 4">
    <name type="scientific">Halorubrum ejinorense</name>
    <dbReference type="NCBI Taxonomy" id="425309"/>
    <lineage>
        <taxon>Archaea</taxon>
        <taxon>Methanobacteriati</taxon>
        <taxon>Methanobacteriota</taxon>
        <taxon>Stenosarchaea group</taxon>
        <taxon>Halobacteria</taxon>
        <taxon>Halobacteriales</taxon>
        <taxon>Haloferacaceae</taxon>
        <taxon>Halorubrum</taxon>
    </lineage>
</organism>
<name>A0AAV3STR9_9EURY</name>
<accession>A0AAV3STR9</accession>
<sequence length="62" mass="6471">MEKPLRRRLDAVVAFLAVVAVASVTDLLLSHGRAGIVTAVLMAFGVSFVGVVVGLFANAMRS</sequence>
<evidence type="ECO:0008006" key="6">
    <source>
        <dbReference type="Google" id="ProtNLM"/>
    </source>
</evidence>
<reference evidence="2" key="2">
    <citation type="submission" date="2023-12" db="EMBL/GenBank/DDBJ databases">
        <authorList>
            <person name="Sun Q."/>
            <person name="Inoue M."/>
        </authorList>
    </citation>
    <scope>NUCLEOTIDE SEQUENCE</scope>
    <source>
        <strain evidence="2">JCM 14265</strain>
    </source>
</reference>
<keyword evidence="1" id="KW-0472">Membrane</keyword>
<keyword evidence="1" id="KW-1133">Transmembrane helix</keyword>
<keyword evidence="1" id="KW-0812">Transmembrane</keyword>